<proteinExistence type="predicted"/>
<evidence type="ECO:0000256" key="1">
    <source>
        <dbReference type="SAM" id="MobiDB-lite"/>
    </source>
</evidence>
<dbReference type="eggNOG" id="ENOG502RWWN">
    <property type="taxonomic scope" value="Eukaryota"/>
</dbReference>
<dbReference type="GeneID" id="7452446"/>
<feature type="region of interest" description="Disordered" evidence="1">
    <location>
        <begin position="678"/>
        <end position="708"/>
    </location>
</feature>
<dbReference type="EMBL" id="CM000639">
    <property type="protein sequence ID" value="EED95422.1"/>
    <property type="molecule type" value="Genomic_DNA"/>
</dbReference>
<reference evidence="2 3" key="1">
    <citation type="journal article" date="2004" name="Science">
        <title>The genome of the diatom Thalassiosira pseudonana: ecology, evolution, and metabolism.</title>
        <authorList>
            <person name="Armbrust E.V."/>
            <person name="Berges J.A."/>
            <person name="Bowler C."/>
            <person name="Green B.R."/>
            <person name="Martinez D."/>
            <person name="Putnam N.H."/>
            <person name="Zhou S."/>
            <person name="Allen A.E."/>
            <person name="Apt K.E."/>
            <person name="Bechner M."/>
            <person name="Brzezinski M.A."/>
            <person name="Chaal B.K."/>
            <person name="Chiovitti A."/>
            <person name="Davis A.K."/>
            <person name="Demarest M.S."/>
            <person name="Detter J.C."/>
            <person name="Glavina T."/>
            <person name="Goodstein D."/>
            <person name="Hadi M.Z."/>
            <person name="Hellsten U."/>
            <person name="Hildebrand M."/>
            <person name="Jenkins B.D."/>
            <person name="Jurka J."/>
            <person name="Kapitonov V.V."/>
            <person name="Kroger N."/>
            <person name="Lau W.W."/>
            <person name="Lane T.W."/>
            <person name="Larimer F.W."/>
            <person name="Lippmeier J.C."/>
            <person name="Lucas S."/>
            <person name="Medina M."/>
            <person name="Montsant A."/>
            <person name="Obornik M."/>
            <person name="Parker M.S."/>
            <person name="Palenik B."/>
            <person name="Pazour G.J."/>
            <person name="Richardson P.M."/>
            <person name="Rynearson T.A."/>
            <person name="Saito M.A."/>
            <person name="Schwartz D.C."/>
            <person name="Thamatrakoln K."/>
            <person name="Valentin K."/>
            <person name="Vardi A."/>
            <person name="Wilkerson F.P."/>
            <person name="Rokhsar D.S."/>
        </authorList>
    </citation>
    <scope>NUCLEOTIDE SEQUENCE [LARGE SCALE GENOMIC DNA]</scope>
    <source>
        <strain evidence="2 3">CCMP1335</strain>
    </source>
</reference>
<dbReference type="Proteomes" id="UP000001449">
    <property type="component" value="Chromosome 2"/>
</dbReference>
<dbReference type="KEGG" id="tps:THAPSDRAFT_21438"/>
<dbReference type="PaxDb" id="35128-Thaps21438"/>
<keyword evidence="3" id="KW-1185">Reference proteome</keyword>
<evidence type="ECO:0000313" key="3">
    <source>
        <dbReference type="Proteomes" id="UP000001449"/>
    </source>
</evidence>
<reference evidence="2 3" key="2">
    <citation type="journal article" date="2008" name="Nature">
        <title>The Phaeodactylum genome reveals the evolutionary history of diatom genomes.</title>
        <authorList>
            <person name="Bowler C."/>
            <person name="Allen A.E."/>
            <person name="Badger J.H."/>
            <person name="Grimwood J."/>
            <person name="Jabbari K."/>
            <person name="Kuo A."/>
            <person name="Maheswari U."/>
            <person name="Martens C."/>
            <person name="Maumus F."/>
            <person name="Otillar R.P."/>
            <person name="Rayko E."/>
            <person name="Salamov A."/>
            <person name="Vandepoele K."/>
            <person name="Beszteri B."/>
            <person name="Gruber A."/>
            <person name="Heijde M."/>
            <person name="Katinka M."/>
            <person name="Mock T."/>
            <person name="Valentin K."/>
            <person name="Verret F."/>
            <person name="Berges J.A."/>
            <person name="Brownlee C."/>
            <person name="Cadoret J.P."/>
            <person name="Chiovitti A."/>
            <person name="Choi C.J."/>
            <person name="Coesel S."/>
            <person name="De Martino A."/>
            <person name="Detter J.C."/>
            <person name="Durkin C."/>
            <person name="Falciatore A."/>
            <person name="Fournet J."/>
            <person name="Haruta M."/>
            <person name="Huysman M.J."/>
            <person name="Jenkins B.D."/>
            <person name="Jiroutova K."/>
            <person name="Jorgensen R.E."/>
            <person name="Joubert Y."/>
            <person name="Kaplan A."/>
            <person name="Kroger N."/>
            <person name="Kroth P.G."/>
            <person name="La Roche J."/>
            <person name="Lindquist E."/>
            <person name="Lommer M."/>
            <person name="Martin-Jezequel V."/>
            <person name="Lopez P.J."/>
            <person name="Lucas S."/>
            <person name="Mangogna M."/>
            <person name="McGinnis K."/>
            <person name="Medlin L.K."/>
            <person name="Montsant A."/>
            <person name="Oudot-Le Secq M.P."/>
            <person name="Napoli C."/>
            <person name="Obornik M."/>
            <person name="Parker M.S."/>
            <person name="Petit J.L."/>
            <person name="Porcel B.M."/>
            <person name="Poulsen N."/>
            <person name="Robison M."/>
            <person name="Rychlewski L."/>
            <person name="Rynearson T.A."/>
            <person name="Schmutz J."/>
            <person name="Shapiro H."/>
            <person name="Siaut M."/>
            <person name="Stanley M."/>
            <person name="Sussman M.R."/>
            <person name="Taylor A.R."/>
            <person name="Vardi A."/>
            <person name="von Dassow P."/>
            <person name="Vyverman W."/>
            <person name="Willis A."/>
            <person name="Wyrwicz L.S."/>
            <person name="Rokhsar D.S."/>
            <person name="Weissenbach J."/>
            <person name="Armbrust E.V."/>
            <person name="Green B.R."/>
            <person name="Van de Peer Y."/>
            <person name="Grigoriev I.V."/>
        </authorList>
    </citation>
    <scope>NUCLEOTIDE SEQUENCE [LARGE SCALE GENOMIC DNA]</scope>
    <source>
        <strain evidence="2 3">CCMP1335</strain>
    </source>
</reference>
<feature type="region of interest" description="Disordered" evidence="1">
    <location>
        <begin position="1045"/>
        <end position="1074"/>
    </location>
</feature>
<feature type="region of interest" description="Disordered" evidence="1">
    <location>
        <begin position="901"/>
        <end position="921"/>
    </location>
</feature>
<dbReference type="PANTHER" id="PTHR48148:SF2">
    <property type="entry name" value="PA14 DOMAIN-CONTAINING PROTEIN"/>
    <property type="match status" value="1"/>
</dbReference>
<accession>B8BV95</accession>
<feature type="compositionally biased region" description="Pro residues" evidence="1">
    <location>
        <begin position="686"/>
        <end position="700"/>
    </location>
</feature>
<name>B8BV95_THAPS</name>
<dbReference type="InParanoid" id="B8BV95"/>
<gene>
    <name evidence="2" type="ORF">THAPSDRAFT_21438</name>
</gene>
<dbReference type="RefSeq" id="XP_002287979.1">
    <property type="nucleotide sequence ID" value="XM_002287943.1"/>
</dbReference>
<sequence>MDSLSSSSVESTDAQNVHRPLHHFADAHEAAVLQLQPHRSSTIMKRRISHRRHRLNNSSASTLAFALTLLSAVTITTTTNAANPFLPNYPESMCQNDSPAEAWMTAVASTATACCDQFFNWNKEDCLEKTNAWLLLGGGGGDDDDEIAGGDVEGLYYADTTASICRADGPNRPSWLSAYKTTYSACCQKWFSWNLDVCMAANPDAASVPPPEQTEYYPDSSLSKCITNGPNRPSWITTIVKDYDKCCQDHFSWNLVECLAAKPIVTQKPTVKVTSAPIVVMTIGTGGGGSAPMGSSPMGDTAPSSPVSVPYYETPAPVPSSFDCTASGVKRKECIAIEHCAWVRREGKNYCDFVDGVQQEGSGGTTVDCDDQTLSKGLCESNSLCVWYLKDGVACAYASQVNPTRYPTAKPTPSPTIYTTSRPTYSFYHQSADGMCKIDDGSKPSWVTAVYTDYDMCCQNESWDVIKCMAGKPAEAMEYNSSPAGGGGRSTDVVIEITAYGTLSLSAFSIPEYNSPQWNILKRVLTKSIVVTMVGSSGLVHPGLEVELWSLGDRQFNWRRKLGVEEDAGGVVDESSSSLRGVQRTMAGTLLLKYAVVIPTKCDTQCQSNLNTHLGQVNFNAINQAFKTTVTAGYFGLTLKQEGEASGLFKDGISPMASAADLSYRFAVKSEGLTWTPTLSPTNSPIIPPSKSPSEAPSPFPTASSSPTGSTYYPDYVNHVCKNDDGYGEWEINFFKSLEECCSFPWIDHDTCMEYSFTTKPTQKPSRKPSRQPSNHPTPQPTKKNQTPKPTEKVVSNSAGVGEVYYPDLALGVCKSDGNHGNIPYQFSNPEDCCTNNYMDYNECMAYANPTQYYPDIYEGNCRVVDGSEGTLMYIFDSAEKCCSNGWMVYDECMASTLGSGATPEPTHSPSNAPSRKPVGRSPPGNYYPLFSEGYCKSDGQHANSAYVFTSAEKCCTNAVMDYDECFSLTMAALPPSDITCITGMWHADPNNFGACTNAPTGYPESWNEPASRDDYLFTTHSKCCTEVFLNANCVKNDVCDVNGSTPVVTSSPPTRSPSRQPSASPMTEYPTYSPTTSYTIPPVVLSAIDARHATSEILDSFENGLTGAFPWSTTPDKPWTIDNSIAVDGSSSAVSSPITKGETSDLYVAVNSQHGGAFFFFFKSDVQMPYSGCYINIDGVSDRGYTYPTKDWMDLTMPIEPGQHVIMFRTWAPTVSLPGGSPVSNTIHVDKVSFQPTLFEDYESKSLAWNTIKMTGKEWAFDETKAHGGNVSLRSPSGLNVGQSSKMSFELTTSRRGSVLSFHYNSDGWVPSDKFMFKIDGNIVLEVTKSSRGWEQETAIISPGMHILSWEFVRAGNEGGGAVWLDDMKIVPRT</sequence>
<evidence type="ECO:0000313" key="2">
    <source>
        <dbReference type="EMBL" id="EED95422.1"/>
    </source>
</evidence>
<dbReference type="PANTHER" id="PTHR48148">
    <property type="entry name" value="KERATINOCYTE PROLINE-RICH PROTEIN"/>
    <property type="match status" value="1"/>
</dbReference>
<dbReference type="OMA" id="IEKCCAY"/>
<feature type="region of interest" description="Disordered" evidence="1">
    <location>
        <begin position="758"/>
        <end position="794"/>
    </location>
</feature>
<organism evidence="2 3">
    <name type="scientific">Thalassiosira pseudonana</name>
    <name type="common">Marine diatom</name>
    <name type="synonym">Cyclotella nana</name>
    <dbReference type="NCBI Taxonomy" id="35128"/>
    <lineage>
        <taxon>Eukaryota</taxon>
        <taxon>Sar</taxon>
        <taxon>Stramenopiles</taxon>
        <taxon>Ochrophyta</taxon>
        <taxon>Bacillariophyta</taxon>
        <taxon>Coscinodiscophyceae</taxon>
        <taxon>Thalassiosirophycidae</taxon>
        <taxon>Thalassiosirales</taxon>
        <taxon>Thalassiosiraceae</taxon>
        <taxon>Thalassiosira</taxon>
    </lineage>
</organism>
<protein>
    <submittedName>
        <fullName evidence="2">Uncharacterized protein</fullName>
    </submittedName>
</protein>
<dbReference type="HOGENOM" id="CLU_256034_0_0_1"/>